<organism evidence="1 2">
    <name type="scientific">Acanthoscelides obtectus</name>
    <name type="common">Bean weevil</name>
    <name type="synonym">Bruchus obtectus</name>
    <dbReference type="NCBI Taxonomy" id="200917"/>
    <lineage>
        <taxon>Eukaryota</taxon>
        <taxon>Metazoa</taxon>
        <taxon>Ecdysozoa</taxon>
        <taxon>Arthropoda</taxon>
        <taxon>Hexapoda</taxon>
        <taxon>Insecta</taxon>
        <taxon>Pterygota</taxon>
        <taxon>Neoptera</taxon>
        <taxon>Endopterygota</taxon>
        <taxon>Coleoptera</taxon>
        <taxon>Polyphaga</taxon>
        <taxon>Cucujiformia</taxon>
        <taxon>Chrysomeloidea</taxon>
        <taxon>Chrysomelidae</taxon>
        <taxon>Bruchinae</taxon>
        <taxon>Bruchini</taxon>
        <taxon>Acanthoscelides</taxon>
    </lineage>
</organism>
<protein>
    <submittedName>
        <fullName evidence="1">Uncharacterized protein</fullName>
    </submittedName>
</protein>
<dbReference type="AlphaFoldDB" id="A0A9P0KAA2"/>
<proteinExistence type="predicted"/>
<gene>
    <name evidence="1" type="ORF">ACAOBT_LOCUS8229</name>
</gene>
<evidence type="ECO:0000313" key="1">
    <source>
        <dbReference type="EMBL" id="CAH1969104.1"/>
    </source>
</evidence>
<sequence>MVSWKHCNLYLAPTVNRGANWVGLLLPVFGRRTFTSWQNVILSLDWNTCACNMHTFWLRLREPPGGTSAEHVCMQHAHILAPPTRTAGWYLRVRQCQKSASSQST</sequence>
<reference evidence="1" key="1">
    <citation type="submission" date="2022-03" db="EMBL/GenBank/DDBJ databases">
        <authorList>
            <person name="Sayadi A."/>
        </authorList>
    </citation>
    <scope>NUCLEOTIDE SEQUENCE</scope>
</reference>
<dbReference type="Proteomes" id="UP001152888">
    <property type="component" value="Unassembled WGS sequence"/>
</dbReference>
<accession>A0A9P0KAA2</accession>
<evidence type="ECO:0000313" key="2">
    <source>
        <dbReference type="Proteomes" id="UP001152888"/>
    </source>
</evidence>
<keyword evidence="2" id="KW-1185">Reference proteome</keyword>
<name>A0A9P0KAA2_ACAOB</name>
<comment type="caution">
    <text evidence="1">The sequence shown here is derived from an EMBL/GenBank/DDBJ whole genome shotgun (WGS) entry which is preliminary data.</text>
</comment>
<dbReference type="EMBL" id="CAKOFQ010006760">
    <property type="protein sequence ID" value="CAH1969104.1"/>
    <property type="molecule type" value="Genomic_DNA"/>
</dbReference>